<evidence type="ECO:0000313" key="1">
    <source>
        <dbReference type="EMBL" id="WFR97976.1"/>
    </source>
</evidence>
<keyword evidence="2" id="KW-1185">Reference proteome</keyword>
<sequence>MAMFPGLYNDLVHDEGLLKQEGLGAAEIEKLQEKEEDFRRLCNTRQIQSA</sequence>
<gene>
    <name evidence="1" type="ORF">PR017_18980</name>
</gene>
<organism evidence="1 2">
    <name type="scientific">Rhizobium tumorigenes</name>
    <dbReference type="NCBI Taxonomy" id="2041385"/>
    <lineage>
        <taxon>Bacteria</taxon>
        <taxon>Pseudomonadati</taxon>
        <taxon>Pseudomonadota</taxon>
        <taxon>Alphaproteobacteria</taxon>
        <taxon>Hyphomicrobiales</taxon>
        <taxon>Rhizobiaceae</taxon>
        <taxon>Rhizobium/Agrobacterium group</taxon>
        <taxon>Rhizobium</taxon>
    </lineage>
</organism>
<proteinExistence type="predicted"/>
<accession>A0AAF1KW66</accession>
<dbReference type="KEGG" id="rtu:PR017_18980"/>
<dbReference type="AlphaFoldDB" id="A0AAF1KW66"/>
<reference evidence="1 2" key="1">
    <citation type="journal article" date="2018" name="Sci. Rep.">
        <title>Rhizobium tumorigenes sp. nov., a novel plant tumorigenic bacterium isolated from cane gall tumors on thornless blackberry.</title>
        <authorList>
            <person name="Kuzmanovi N."/>
            <person name="Smalla K."/>
            <person name="Gronow S."/>
            <person name="PuBawska J."/>
        </authorList>
    </citation>
    <scope>NUCLEOTIDE SEQUENCE [LARGE SCALE GENOMIC DNA]</scope>
    <source>
        <strain evidence="1 2">1078</strain>
    </source>
</reference>
<dbReference type="EMBL" id="CP117256">
    <property type="protein sequence ID" value="WFR97976.1"/>
    <property type="molecule type" value="Genomic_DNA"/>
</dbReference>
<dbReference type="Proteomes" id="UP000249499">
    <property type="component" value="Plasmid pRt1078"/>
</dbReference>
<protein>
    <submittedName>
        <fullName evidence="1">Uncharacterized protein</fullName>
    </submittedName>
</protein>
<evidence type="ECO:0000313" key="2">
    <source>
        <dbReference type="Proteomes" id="UP000249499"/>
    </source>
</evidence>
<geneLocation type="plasmid" evidence="1 2">
    <name>pRt1078</name>
</geneLocation>
<name>A0AAF1KW66_9HYPH</name>
<keyword evidence="1" id="KW-0614">Plasmid</keyword>
<reference evidence="2" key="2">
    <citation type="journal article" date="2023" name="MicrobiologyOpen">
        <title>Genomics of the tumorigenes clade of the family Rhizobiaceae and description of Rhizobium rhododendri sp. nov.</title>
        <authorList>
            <person name="Kuzmanovic N."/>
            <person name="diCenzo G.C."/>
            <person name="Bunk B."/>
            <person name="Sproeer C."/>
            <person name="Fruehling A."/>
            <person name="Neumann-Schaal M."/>
            <person name="Overmann J."/>
            <person name="Smalla K."/>
        </authorList>
    </citation>
    <scope>NUCLEOTIDE SEQUENCE [LARGE SCALE GENOMIC DNA]</scope>
    <source>
        <strain evidence="2">1078</strain>
        <plasmid evidence="2">pRt1078</plasmid>
    </source>
</reference>
<dbReference type="RefSeq" id="WP_161959300.1">
    <property type="nucleotide sequence ID" value="NZ_CP117256.1"/>
</dbReference>